<proteinExistence type="predicted"/>
<dbReference type="GO" id="GO:0044774">
    <property type="term" value="P:mitotic DNA integrity checkpoint signaling"/>
    <property type="evidence" value="ECO:0007669"/>
    <property type="project" value="TreeGrafter"/>
</dbReference>
<evidence type="ECO:0000313" key="1">
    <source>
        <dbReference type="EMBL" id="GBP66689.1"/>
    </source>
</evidence>
<dbReference type="PANTHER" id="PTHR46060">
    <property type="entry name" value="MARINER MOS1 TRANSPOSASE-LIKE PROTEIN"/>
    <property type="match status" value="1"/>
</dbReference>
<dbReference type="GO" id="GO:0035861">
    <property type="term" value="C:site of double-strand break"/>
    <property type="evidence" value="ECO:0007669"/>
    <property type="project" value="TreeGrafter"/>
</dbReference>
<dbReference type="GO" id="GO:0044547">
    <property type="term" value="F:DNA topoisomerase binding"/>
    <property type="evidence" value="ECO:0007669"/>
    <property type="project" value="TreeGrafter"/>
</dbReference>
<dbReference type="PANTHER" id="PTHR46060:SF2">
    <property type="entry name" value="HISTONE-LYSINE N-METHYLTRANSFERASE SETMAR"/>
    <property type="match status" value="1"/>
</dbReference>
<dbReference type="GO" id="GO:0000729">
    <property type="term" value="P:DNA double-strand break processing"/>
    <property type="evidence" value="ECO:0007669"/>
    <property type="project" value="TreeGrafter"/>
</dbReference>
<keyword evidence="1" id="KW-0808">Transferase</keyword>
<organism evidence="1 2">
    <name type="scientific">Eumeta variegata</name>
    <name type="common">Bagworm moth</name>
    <name type="synonym">Eumeta japonica</name>
    <dbReference type="NCBI Taxonomy" id="151549"/>
    <lineage>
        <taxon>Eukaryota</taxon>
        <taxon>Metazoa</taxon>
        <taxon>Ecdysozoa</taxon>
        <taxon>Arthropoda</taxon>
        <taxon>Hexapoda</taxon>
        <taxon>Insecta</taxon>
        <taxon>Pterygota</taxon>
        <taxon>Neoptera</taxon>
        <taxon>Endopterygota</taxon>
        <taxon>Lepidoptera</taxon>
        <taxon>Glossata</taxon>
        <taxon>Ditrysia</taxon>
        <taxon>Tineoidea</taxon>
        <taxon>Psychidae</taxon>
        <taxon>Oiketicinae</taxon>
        <taxon>Eumeta</taxon>
    </lineage>
</organism>
<dbReference type="AlphaFoldDB" id="A0A4C1XWR0"/>
<dbReference type="GO" id="GO:0031297">
    <property type="term" value="P:replication fork processing"/>
    <property type="evidence" value="ECO:0007669"/>
    <property type="project" value="TreeGrafter"/>
</dbReference>
<keyword evidence="2" id="KW-1185">Reference proteome</keyword>
<name>A0A4C1XWR0_EUMVA</name>
<dbReference type="GO" id="GO:0000793">
    <property type="term" value="C:condensed chromosome"/>
    <property type="evidence" value="ECO:0007669"/>
    <property type="project" value="TreeGrafter"/>
</dbReference>
<evidence type="ECO:0000313" key="2">
    <source>
        <dbReference type="Proteomes" id="UP000299102"/>
    </source>
</evidence>
<accession>A0A4C1XWR0</accession>
<dbReference type="GO" id="GO:0015074">
    <property type="term" value="P:DNA integration"/>
    <property type="evidence" value="ECO:0007669"/>
    <property type="project" value="TreeGrafter"/>
</dbReference>
<sequence length="235" mass="27225">MNDYVQQERSWSKDNQAPQTIAKTELTRNKLMLCIGWDWKDIIHCELLPPSKTINLNLYCRQLMRLMQEAEKKRLDLINRKSVVLHHDNARPQTSLATQHTLKEFGWEMLMHAPYGPDLTPSDFYLFQSLQNSLGSVSISRQKMEKVAFVLTKTIEGKTIQPSDVLCAEEGPCAQEVSRFRKTDEVGFWKRWFARAVLQRLQLTLTSARPQENQNERAAELRSILQSGEEVTDCD</sequence>
<comment type="caution">
    <text evidence="1">The sequence shown here is derived from an EMBL/GenBank/DDBJ whole genome shotgun (WGS) entry which is preliminary data.</text>
</comment>
<dbReference type="Pfam" id="PF01359">
    <property type="entry name" value="Transposase_1"/>
    <property type="match status" value="1"/>
</dbReference>
<dbReference type="Proteomes" id="UP000299102">
    <property type="component" value="Unassembled WGS sequence"/>
</dbReference>
<dbReference type="InterPro" id="IPR036397">
    <property type="entry name" value="RNaseH_sf"/>
</dbReference>
<dbReference type="OrthoDB" id="616263at2759"/>
<dbReference type="InterPro" id="IPR001888">
    <property type="entry name" value="Transposase_1"/>
</dbReference>
<dbReference type="GO" id="GO:0003690">
    <property type="term" value="F:double-stranded DNA binding"/>
    <property type="evidence" value="ECO:0007669"/>
    <property type="project" value="TreeGrafter"/>
</dbReference>
<protein>
    <submittedName>
        <fullName evidence="1">Histone-lysine N-methyltransferase SETMAR</fullName>
    </submittedName>
</protein>
<reference evidence="1 2" key="1">
    <citation type="journal article" date="2019" name="Commun. Biol.">
        <title>The bagworm genome reveals a unique fibroin gene that provides high tensile strength.</title>
        <authorList>
            <person name="Kono N."/>
            <person name="Nakamura H."/>
            <person name="Ohtoshi R."/>
            <person name="Tomita M."/>
            <person name="Numata K."/>
            <person name="Arakawa K."/>
        </authorList>
    </citation>
    <scope>NUCLEOTIDE SEQUENCE [LARGE SCALE GENOMIC DNA]</scope>
</reference>
<dbReference type="InterPro" id="IPR052709">
    <property type="entry name" value="Transposase-MT_Hybrid"/>
</dbReference>
<dbReference type="EMBL" id="BGZK01000964">
    <property type="protein sequence ID" value="GBP66689.1"/>
    <property type="molecule type" value="Genomic_DNA"/>
</dbReference>
<dbReference type="GO" id="GO:0046975">
    <property type="term" value="F:histone H3K36 methyltransferase activity"/>
    <property type="evidence" value="ECO:0007669"/>
    <property type="project" value="TreeGrafter"/>
</dbReference>
<dbReference type="GO" id="GO:0006303">
    <property type="term" value="P:double-strand break repair via nonhomologous end joining"/>
    <property type="evidence" value="ECO:0007669"/>
    <property type="project" value="TreeGrafter"/>
</dbReference>
<dbReference type="GO" id="GO:0000014">
    <property type="term" value="F:single-stranded DNA endodeoxyribonuclease activity"/>
    <property type="evidence" value="ECO:0007669"/>
    <property type="project" value="TreeGrafter"/>
</dbReference>
<dbReference type="GO" id="GO:0032259">
    <property type="term" value="P:methylation"/>
    <property type="evidence" value="ECO:0007669"/>
    <property type="project" value="UniProtKB-KW"/>
</dbReference>
<dbReference type="Gene3D" id="3.30.420.10">
    <property type="entry name" value="Ribonuclease H-like superfamily/Ribonuclease H"/>
    <property type="match status" value="1"/>
</dbReference>
<dbReference type="STRING" id="151549.A0A4C1XWR0"/>
<gene>
    <name evidence="1" type="primary">SETMAR</name>
    <name evidence="1" type="ORF">EVAR_79044_1</name>
</gene>
<dbReference type="GO" id="GO:0003697">
    <property type="term" value="F:single-stranded DNA binding"/>
    <property type="evidence" value="ECO:0007669"/>
    <property type="project" value="TreeGrafter"/>
</dbReference>
<dbReference type="GO" id="GO:0005634">
    <property type="term" value="C:nucleus"/>
    <property type="evidence" value="ECO:0007669"/>
    <property type="project" value="TreeGrafter"/>
</dbReference>
<keyword evidence="1" id="KW-0489">Methyltransferase</keyword>
<dbReference type="GO" id="GO:0042800">
    <property type="term" value="F:histone H3K4 methyltransferase activity"/>
    <property type="evidence" value="ECO:0007669"/>
    <property type="project" value="TreeGrafter"/>
</dbReference>